<comment type="caution">
    <text evidence="12">The sequence shown here is derived from an EMBL/GenBank/DDBJ whole genome shotgun (WGS) entry which is preliminary data.</text>
</comment>
<proteinExistence type="inferred from homology"/>
<evidence type="ECO:0000256" key="11">
    <source>
        <dbReference type="HAMAP-Rule" id="MF_00392"/>
    </source>
</evidence>
<evidence type="ECO:0000256" key="2">
    <source>
        <dbReference type="ARBA" id="ARBA00007868"/>
    </source>
</evidence>
<evidence type="ECO:0000313" key="13">
    <source>
        <dbReference type="Proteomes" id="UP000053586"/>
    </source>
</evidence>
<dbReference type="Pfam" id="PF02684">
    <property type="entry name" value="LpxB"/>
    <property type="match status" value="1"/>
</dbReference>
<dbReference type="SUPFAM" id="SSF53756">
    <property type="entry name" value="UDP-Glycosyltransferase/glycogen phosphorylase"/>
    <property type="match status" value="1"/>
</dbReference>
<evidence type="ECO:0000313" key="12">
    <source>
        <dbReference type="EMBL" id="GAB55553.1"/>
    </source>
</evidence>
<comment type="similarity">
    <text evidence="2 11">Belongs to the LpxB family.</text>
</comment>
<dbReference type="Gene3D" id="3.40.50.2000">
    <property type="entry name" value="Glycogen Phosphorylase B"/>
    <property type="match status" value="1"/>
</dbReference>
<dbReference type="EMBL" id="BAET01000013">
    <property type="protein sequence ID" value="GAB55553.1"/>
    <property type="molecule type" value="Genomic_DNA"/>
</dbReference>
<dbReference type="GO" id="GO:0008915">
    <property type="term" value="F:lipid-A-disaccharide synthase activity"/>
    <property type="evidence" value="ECO:0007669"/>
    <property type="project" value="UniProtKB-UniRule"/>
</dbReference>
<comment type="catalytic activity">
    <reaction evidence="10 11">
        <text>a lipid X + a UDP-2-N,3-O-bis[(3R)-3-hydroxyacyl]-alpha-D-glucosamine = a lipid A disaccharide + UDP + H(+)</text>
        <dbReference type="Rhea" id="RHEA:67828"/>
        <dbReference type="ChEBI" id="CHEBI:15378"/>
        <dbReference type="ChEBI" id="CHEBI:58223"/>
        <dbReference type="ChEBI" id="CHEBI:137748"/>
        <dbReference type="ChEBI" id="CHEBI:176338"/>
        <dbReference type="ChEBI" id="CHEBI:176343"/>
        <dbReference type="EC" id="2.4.1.182"/>
    </reaction>
</comment>
<evidence type="ECO:0000256" key="3">
    <source>
        <dbReference type="ARBA" id="ARBA00012687"/>
    </source>
</evidence>
<dbReference type="NCBIfam" id="TIGR00215">
    <property type="entry name" value="lpxB"/>
    <property type="match status" value="1"/>
</dbReference>
<name>H5TB76_9ALTE</name>
<protein>
    <recommendedName>
        <fullName evidence="4 11">Lipid-A-disaccharide synthase</fullName>
        <ecNumber evidence="3 11">2.4.1.182</ecNumber>
    </recommendedName>
</protein>
<dbReference type="GO" id="GO:0009245">
    <property type="term" value="P:lipid A biosynthetic process"/>
    <property type="evidence" value="ECO:0007669"/>
    <property type="project" value="UniProtKB-UniRule"/>
</dbReference>
<accession>H5TB76</accession>
<evidence type="ECO:0000256" key="8">
    <source>
        <dbReference type="ARBA" id="ARBA00022679"/>
    </source>
</evidence>
<keyword evidence="5 11" id="KW-0444">Lipid biosynthesis</keyword>
<gene>
    <name evidence="11 12" type="primary">lpxB</name>
    <name evidence="12" type="ORF">GPUN_1429</name>
</gene>
<dbReference type="STRING" id="56804.BAE46_06000"/>
<organism evidence="12 13">
    <name type="scientific">Glaciecola punicea ACAM 611</name>
    <dbReference type="NCBI Taxonomy" id="1121923"/>
    <lineage>
        <taxon>Bacteria</taxon>
        <taxon>Pseudomonadati</taxon>
        <taxon>Pseudomonadota</taxon>
        <taxon>Gammaproteobacteria</taxon>
        <taxon>Alteromonadales</taxon>
        <taxon>Alteromonadaceae</taxon>
        <taxon>Glaciecola</taxon>
    </lineage>
</organism>
<dbReference type="PANTHER" id="PTHR30372">
    <property type="entry name" value="LIPID-A-DISACCHARIDE SYNTHASE"/>
    <property type="match status" value="1"/>
</dbReference>
<evidence type="ECO:0000256" key="7">
    <source>
        <dbReference type="ARBA" id="ARBA00022676"/>
    </source>
</evidence>
<dbReference type="AlphaFoldDB" id="H5TB76"/>
<keyword evidence="9 11" id="KW-0443">Lipid metabolism</keyword>
<keyword evidence="6 11" id="KW-0441">Lipid A biosynthesis</keyword>
<evidence type="ECO:0000256" key="9">
    <source>
        <dbReference type="ARBA" id="ARBA00023098"/>
    </source>
</evidence>
<evidence type="ECO:0000256" key="6">
    <source>
        <dbReference type="ARBA" id="ARBA00022556"/>
    </source>
</evidence>
<evidence type="ECO:0000256" key="10">
    <source>
        <dbReference type="ARBA" id="ARBA00048975"/>
    </source>
</evidence>
<dbReference type="Proteomes" id="UP000053586">
    <property type="component" value="Unassembled WGS sequence"/>
</dbReference>
<evidence type="ECO:0000256" key="5">
    <source>
        <dbReference type="ARBA" id="ARBA00022516"/>
    </source>
</evidence>
<comment type="pathway">
    <text evidence="11">Bacterial outer membrane biogenesis; LPS lipid A biosynthesis.</text>
</comment>
<evidence type="ECO:0000256" key="4">
    <source>
        <dbReference type="ARBA" id="ARBA00020902"/>
    </source>
</evidence>
<dbReference type="HAMAP" id="MF_00392">
    <property type="entry name" value="LpxB"/>
    <property type="match status" value="1"/>
</dbReference>
<keyword evidence="13" id="KW-1185">Reference proteome</keyword>
<dbReference type="UniPathway" id="UPA00973"/>
<dbReference type="EC" id="2.4.1.182" evidence="3 11"/>
<keyword evidence="8 11" id="KW-0808">Transferase</keyword>
<dbReference type="PANTHER" id="PTHR30372:SF4">
    <property type="entry name" value="LIPID-A-DISACCHARIDE SYNTHASE, MITOCHONDRIAL-RELATED"/>
    <property type="match status" value="1"/>
</dbReference>
<sequence>MALFANQMASSTALTRPLRIGLIVGETSGAILALGMVKQILALQPNCEIEGIGSAALNELGMRSLFDMSELSVMGLVEVIKHLPRLLHIRKSIVKHFLDNPPDVFIGVDAPDFNLRVEIALKAAGIPTVHYVSPTVWAWREKRIHKIAKATNLVMGILPFEQQIYDKHDIPFKFVGHTMADDVPLIVDQKKARKLLDLGQEITDNTPILALLPGSRAREIDSLLAIFLETFAKLKEKEPDLRAVIPAVNEARMQQIKQTLSENIHKHHIYVSKKPARDVMIAANVVLLASGTAALEAMLCKRPMVVAYIMPSITYMVMKRMYKPDYFALPNILANEQLVPEYLQEDVNASNLASELNRVWRQDPAITCAMIDKFMSIHKSLKCNADVESAKAVLGLTSYAVNAGSSLQEHS</sequence>
<dbReference type="GO" id="GO:0005543">
    <property type="term" value="F:phospholipid binding"/>
    <property type="evidence" value="ECO:0007669"/>
    <property type="project" value="TreeGrafter"/>
</dbReference>
<reference evidence="12 13" key="1">
    <citation type="journal article" date="2012" name="J. Bacteriol.">
        <title>Genome sequence of proteorhodopsin-containing sea ice bacterium Glaciecola punicea ACAM 611T.</title>
        <authorList>
            <person name="Qin Q.-L."/>
            <person name="Xie B.-B."/>
            <person name="Shu Y.-L."/>
            <person name="Rong J.-C."/>
            <person name="Zhao D.-L."/>
            <person name="Zhang X.-Y."/>
            <person name="Chen X.-L."/>
            <person name="Zhou B.-C."/>
            <person name="Zhanga Y.-Z."/>
        </authorList>
    </citation>
    <scope>NUCLEOTIDE SEQUENCE [LARGE SCALE GENOMIC DNA]</scope>
    <source>
        <strain evidence="12 13">ACAM 611</strain>
    </source>
</reference>
<comment type="function">
    <text evidence="1 11">Condensation of UDP-2,3-diacylglucosamine and 2,3-diacylglucosamine-1-phosphate to form lipid A disaccharide, a precursor of lipid A, a phosphorylated glycolipid that anchors the lipopolysaccharide to the outer membrane of the cell.</text>
</comment>
<dbReference type="eggNOG" id="COG0763">
    <property type="taxonomic scope" value="Bacteria"/>
</dbReference>
<keyword evidence="7 11" id="KW-0328">Glycosyltransferase</keyword>
<dbReference type="InterPro" id="IPR003835">
    <property type="entry name" value="Glyco_trans_19"/>
</dbReference>
<reference evidence="12 13" key="2">
    <citation type="journal article" date="2017" name="Antonie Van Leeuwenhoek">
        <title>Rhizobium rhizosphaerae sp. nov., a novel species isolated from rice rhizosphere.</title>
        <authorList>
            <person name="Zhao J.J."/>
            <person name="Zhang J."/>
            <person name="Zhang R.J."/>
            <person name="Zhang C.W."/>
            <person name="Yin H.Q."/>
            <person name="Zhang X.X."/>
        </authorList>
    </citation>
    <scope>NUCLEOTIDE SEQUENCE [LARGE SCALE GENOMIC DNA]</scope>
    <source>
        <strain evidence="12 13">ACAM 611</strain>
    </source>
</reference>
<dbReference type="GO" id="GO:0016020">
    <property type="term" value="C:membrane"/>
    <property type="evidence" value="ECO:0007669"/>
    <property type="project" value="GOC"/>
</dbReference>
<evidence type="ECO:0000256" key="1">
    <source>
        <dbReference type="ARBA" id="ARBA00002056"/>
    </source>
</evidence>